<keyword evidence="2" id="KW-1185">Reference proteome</keyword>
<comment type="caution">
    <text evidence="1">The sequence shown here is derived from an EMBL/GenBank/DDBJ whole genome shotgun (WGS) entry which is preliminary data.</text>
</comment>
<accession>A0A5B7CFG1</accession>
<evidence type="ECO:0000313" key="2">
    <source>
        <dbReference type="Proteomes" id="UP000324222"/>
    </source>
</evidence>
<reference evidence="1 2" key="1">
    <citation type="submission" date="2019-05" db="EMBL/GenBank/DDBJ databases">
        <title>Another draft genome of Portunus trituberculatus and its Hox gene families provides insights of decapod evolution.</title>
        <authorList>
            <person name="Jeong J.-H."/>
            <person name="Song I."/>
            <person name="Kim S."/>
            <person name="Choi T."/>
            <person name="Kim D."/>
            <person name="Ryu S."/>
            <person name="Kim W."/>
        </authorList>
    </citation>
    <scope>NUCLEOTIDE SEQUENCE [LARGE SCALE GENOMIC DNA]</scope>
    <source>
        <tissue evidence="1">Muscle</tissue>
    </source>
</reference>
<dbReference type="AlphaFoldDB" id="A0A5B7CFG1"/>
<proteinExistence type="predicted"/>
<name>A0A5B7CFG1_PORTR</name>
<dbReference type="Proteomes" id="UP000324222">
    <property type="component" value="Unassembled WGS sequence"/>
</dbReference>
<dbReference type="EMBL" id="VSRR010000012">
    <property type="protein sequence ID" value="MPC07948.1"/>
    <property type="molecule type" value="Genomic_DNA"/>
</dbReference>
<sequence>MNSSDETLITDIKDGWRKTPLIKDIKDGWRKTHDPQLYIALCGNCWREDGIARKRRLLQKSTRTLRSRRKKKLVKVKAAAPAGNGVNVSRAIQQNYAKNSYCIQYDIYTEMRRQQQQQQQQLWHTLGPLVLGMSRDSHGHTHGGI</sequence>
<evidence type="ECO:0000313" key="1">
    <source>
        <dbReference type="EMBL" id="MPC07948.1"/>
    </source>
</evidence>
<gene>
    <name evidence="1" type="ORF">E2C01_000517</name>
</gene>
<protein>
    <submittedName>
        <fullName evidence="1">Uncharacterized protein</fullName>
    </submittedName>
</protein>
<organism evidence="1 2">
    <name type="scientific">Portunus trituberculatus</name>
    <name type="common">Swimming crab</name>
    <name type="synonym">Neptunus trituberculatus</name>
    <dbReference type="NCBI Taxonomy" id="210409"/>
    <lineage>
        <taxon>Eukaryota</taxon>
        <taxon>Metazoa</taxon>
        <taxon>Ecdysozoa</taxon>
        <taxon>Arthropoda</taxon>
        <taxon>Crustacea</taxon>
        <taxon>Multicrustacea</taxon>
        <taxon>Malacostraca</taxon>
        <taxon>Eumalacostraca</taxon>
        <taxon>Eucarida</taxon>
        <taxon>Decapoda</taxon>
        <taxon>Pleocyemata</taxon>
        <taxon>Brachyura</taxon>
        <taxon>Eubrachyura</taxon>
        <taxon>Portunoidea</taxon>
        <taxon>Portunidae</taxon>
        <taxon>Portuninae</taxon>
        <taxon>Portunus</taxon>
    </lineage>
</organism>